<dbReference type="Gene3D" id="3.40.50.720">
    <property type="entry name" value="NAD(P)-binding Rossmann-like Domain"/>
    <property type="match status" value="2"/>
</dbReference>
<dbReference type="PANTHER" id="PTHR43761:SF1">
    <property type="entry name" value="D-ISOMER SPECIFIC 2-HYDROXYACID DEHYDROGENASE CATALYTIC DOMAIN-CONTAINING PROTEIN-RELATED"/>
    <property type="match status" value="1"/>
</dbReference>
<dbReference type="GO" id="GO:0047545">
    <property type="term" value="F:(S)-2-hydroxyglutarate dehydrogenase activity"/>
    <property type="evidence" value="ECO:0007669"/>
    <property type="project" value="UniProtKB-ARBA"/>
</dbReference>
<evidence type="ECO:0000259" key="6">
    <source>
        <dbReference type="Pfam" id="PF02826"/>
    </source>
</evidence>
<dbReference type="SUPFAM" id="SSF52283">
    <property type="entry name" value="Formate/glycerate dehydrogenase catalytic domain-like"/>
    <property type="match status" value="1"/>
</dbReference>
<feature type="domain" description="D-isomer specific 2-hydroxyacid dehydrogenase catalytic" evidence="5">
    <location>
        <begin position="9"/>
        <end position="298"/>
    </location>
</feature>
<comment type="similarity">
    <text evidence="1 4">Belongs to the D-isomer specific 2-hydroxyacid dehydrogenase family.</text>
</comment>
<dbReference type="Pfam" id="PF00389">
    <property type="entry name" value="2-Hacid_dh"/>
    <property type="match status" value="1"/>
</dbReference>
<dbReference type="AlphaFoldDB" id="A0A9W6LLJ9"/>
<dbReference type="Proteomes" id="UP001144471">
    <property type="component" value="Unassembled WGS sequence"/>
</dbReference>
<keyword evidence="2 4" id="KW-0560">Oxidoreductase</keyword>
<evidence type="ECO:0000256" key="3">
    <source>
        <dbReference type="ARBA" id="ARBA00023027"/>
    </source>
</evidence>
<dbReference type="GO" id="GO:0006564">
    <property type="term" value="P:L-serine biosynthetic process"/>
    <property type="evidence" value="ECO:0007669"/>
    <property type="project" value="UniProtKB-ARBA"/>
</dbReference>
<evidence type="ECO:0000313" key="8">
    <source>
        <dbReference type="Proteomes" id="UP001144471"/>
    </source>
</evidence>
<protein>
    <submittedName>
        <fullName evidence="7">D-3-phosphoglycerate dehydrogenase</fullName>
    </submittedName>
</protein>
<sequence length="303" mass="32953">MLKILANDGMDKSAVQHLQELGHEVVLNSYSVEELKTQLRNFDCIVVRSATKIRKELIDTIVGSKLKLIVRAGVGTDNIDVEYAEANGIRVRNTPNSSSASVAELTIGHILALVRFINISNVTLRKGEWNKKAYKGSEIVGKTLGLIGFGRIGKEVAKKALALGIKVKYTDILGESNEIPECQYLSEEELLKTSDFISLHIPFKKELGPTICRDKIAMMKDGVYIINCARGGVVCEDSLLEALNSGKVAGAGIDVFAEEPSQNMELINHPRVSATPHIGGSTAEAQQRIGVETLSVILEELAK</sequence>
<dbReference type="InterPro" id="IPR050418">
    <property type="entry name" value="D-iso_2-hydroxyacid_DH_PdxB"/>
</dbReference>
<gene>
    <name evidence="7" type="primary">serA</name>
    <name evidence="7" type="ORF">PM10SUCC1_03140</name>
</gene>
<evidence type="ECO:0000259" key="5">
    <source>
        <dbReference type="Pfam" id="PF00389"/>
    </source>
</evidence>
<dbReference type="PANTHER" id="PTHR43761">
    <property type="entry name" value="D-ISOMER SPECIFIC 2-HYDROXYACID DEHYDROGENASE FAMILY PROTEIN (AFU_ORTHOLOGUE AFUA_1G13630)"/>
    <property type="match status" value="1"/>
</dbReference>
<dbReference type="InterPro" id="IPR036291">
    <property type="entry name" value="NAD(P)-bd_dom_sf"/>
</dbReference>
<dbReference type="Pfam" id="PF02826">
    <property type="entry name" value="2-Hacid_dh_C"/>
    <property type="match status" value="1"/>
</dbReference>
<accession>A0A9W6LLJ9</accession>
<keyword evidence="8" id="KW-1185">Reference proteome</keyword>
<proteinExistence type="inferred from homology"/>
<dbReference type="CDD" id="cd05303">
    <property type="entry name" value="PGDH_2"/>
    <property type="match status" value="1"/>
</dbReference>
<name>A0A9W6LLJ9_9FUSO</name>
<dbReference type="SUPFAM" id="SSF51735">
    <property type="entry name" value="NAD(P)-binding Rossmann-fold domains"/>
    <property type="match status" value="1"/>
</dbReference>
<dbReference type="GO" id="GO:0051287">
    <property type="term" value="F:NAD binding"/>
    <property type="evidence" value="ECO:0007669"/>
    <property type="project" value="InterPro"/>
</dbReference>
<dbReference type="InterPro" id="IPR006140">
    <property type="entry name" value="D-isomer_DH_NAD-bd"/>
</dbReference>
<feature type="domain" description="D-isomer specific 2-hydroxyacid dehydrogenase NAD-binding" evidence="6">
    <location>
        <begin position="107"/>
        <end position="279"/>
    </location>
</feature>
<comment type="caution">
    <text evidence="7">The sequence shown here is derived from an EMBL/GenBank/DDBJ whole genome shotgun (WGS) entry which is preliminary data.</text>
</comment>
<dbReference type="EMBL" id="BSDY01000001">
    <property type="protein sequence ID" value="GLI54799.1"/>
    <property type="molecule type" value="Genomic_DNA"/>
</dbReference>
<dbReference type="RefSeq" id="WP_281832825.1">
    <property type="nucleotide sequence ID" value="NZ_BSDY01000001.1"/>
</dbReference>
<keyword evidence="3" id="KW-0520">NAD</keyword>
<evidence type="ECO:0000256" key="4">
    <source>
        <dbReference type="RuleBase" id="RU003719"/>
    </source>
</evidence>
<reference evidence="7" key="1">
    <citation type="submission" date="2022-12" db="EMBL/GenBank/DDBJ databases">
        <title>Reference genome sequencing for broad-spectrum identification of bacterial and archaeal isolates by mass spectrometry.</title>
        <authorList>
            <person name="Sekiguchi Y."/>
            <person name="Tourlousse D.M."/>
        </authorList>
    </citation>
    <scope>NUCLEOTIDE SEQUENCE</scope>
    <source>
        <strain evidence="7">10succ1</strain>
    </source>
</reference>
<dbReference type="GO" id="GO:0004617">
    <property type="term" value="F:phosphoglycerate dehydrogenase activity"/>
    <property type="evidence" value="ECO:0007669"/>
    <property type="project" value="UniProtKB-ARBA"/>
</dbReference>
<evidence type="ECO:0000256" key="1">
    <source>
        <dbReference type="ARBA" id="ARBA00005854"/>
    </source>
</evidence>
<dbReference type="FunFam" id="3.40.50.720:FF:000041">
    <property type="entry name" value="D-3-phosphoglycerate dehydrogenase"/>
    <property type="match status" value="1"/>
</dbReference>
<evidence type="ECO:0000313" key="7">
    <source>
        <dbReference type="EMBL" id="GLI54799.1"/>
    </source>
</evidence>
<dbReference type="InterPro" id="IPR006139">
    <property type="entry name" value="D-isomer_2_OHA_DH_cat_dom"/>
</dbReference>
<evidence type="ECO:0000256" key="2">
    <source>
        <dbReference type="ARBA" id="ARBA00023002"/>
    </source>
</evidence>
<organism evidence="7 8">
    <name type="scientific">Propionigenium maris DSM 9537</name>
    <dbReference type="NCBI Taxonomy" id="1123000"/>
    <lineage>
        <taxon>Bacteria</taxon>
        <taxon>Fusobacteriati</taxon>
        <taxon>Fusobacteriota</taxon>
        <taxon>Fusobacteriia</taxon>
        <taxon>Fusobacteriales</taxon>
        <taxon>Fusobacteriaceae</taxon>
        <taxon>Propionigenium</taxon>
    </lineage>
</organism>